<evidence type="ECO:0000313" key="3">
    <source>
        <dbReference type="Proteomes" id="UP000694416"/>
    </source>
</evidence>
<dbReference type="AlphaFoldDB" id="A0A8C9IS68"/>
<dbReference type="Ensembl" id="ENSPTET00000050701.1">
    <property type="protein sequence ID" value="ENSPTEP00000037492.1"/>
    <property type="gene ID" value="ENSPTEG00000035053.1"/>
</dbReference>
<keyword evidence="1" id="KW-0472">Membrane</keyword>
<sequence>MEPPSEGVTGLWDSTWALMCRKSLLATQRARALLAVFSAPFFLLGFSHKRALYNLGVRFLQRR</sequence>
<keyword evidence="1" id="KW-0812">Transmembrane</keyword>
<evidence type="ECO:0000256" key="1">
    <source>
        <dbReference type="SAM" id="Phobius"/>
    </source>
</evidence>
<accession>A0A8C9IS68</accession>
<dbReference type="Proteomes" id="UP000694416">
    <property type="component" value="Unplaced"/>
</dbReference>
<keyword evidence="1" id="KW-1133">Transmembrane helix</keyword>
<keyword evidence="3" id="KW-1185">Reference proteome</keyword>
<reference evidence="2" key="2">
    <citation type="submission" date="2025-09" db="UniProtKB">
        <authorList>
            <consortium name="Ensembl"/>
        </authorList>
    </citation>
    <scope>IDENTIFICATION</scope>
</reference>
<organism evidence="2 3">
    <name type="scientific">Piliocolobus tephrosceles</name>
    <name type="common">Ugandan red Colobus</name>
    <dbReference type="NCBI Taxonomy" id="591936"/>
    <lineage>
        <taxon>Eukaryota</taxon>
        <taxon>Metazoa</taxon>
        <taxon>Chordata</taxon>
        <taxon>Craniata</taxon>
        <taxon>Vertebrata</taxon>
        <taxon>Euteleostomi</taxon>
        <taxon>Mammalia</taxon>
        <taxon>Eutheria</taxon>
        <taxon>Euarchontoglires</taxon>
        <taxon>Primates</taxon>
        <taxon>Haplorrhini</taxon>
        <taxon>Catarrhini</taxon>
        <taxon>Cercopithecidae</taxon>
        <taxon>Colobinae</taxon>
        <taxon>Piliocolobus</taxon>
    </lineage>
</organism>
<protein>
    <submittedName>
        <fullName evidence="2">Uncharacterized protein</fullName>
    </submittedName>
</protein>
<name>A0A8C9IS68_9PRIM</name>
<reference evidence="2" key="1">
    <citation type="submission" date="2025-08" db="UniProtKB">
        <authorList>
            <consortium name="Ensembl"/>
        </authorList>
    </citation>
    <scope>IDENTIFICATION</scope>
</reference>
<feature type="transmembrane region" description="Helical" evidence="1">
    <location>
        <begin position="32"/>
        <end position="53"/>
    </location>
</feature>
<proteinExistence type="predicted"/>
<evidence type="ECO:0000313" key="2">
    <source>
        <dbReference type="Ensembl" id="ENSPTEP00000037492.1"/>
    </source>
</evidence>